<accession>A0A5B7DUP1</accession>
<organism evidence="1 2">
    <name type="scientific">Portunus trituberculatus</name>
    <name type="common">Swimming crab</name>
    <name type="synonym">Neptunus trituberculatus</name>
    <dbReference type="NCBI Taxonomy" id="210409"/>
    <lineage>
        <taxon>Eukaryota</taxon>
        <taxon>Metazoa</taxon>
        <taxon>Ecdysozoa</taxon>
        <taxon>Arthropoda</taxon>
        <taxon>Crustacea</taxon>
        <taxon>Multicrustacea</taxon>
        <taxon>Malacostraca</taxon>
        <taxon>Eumalacostraca</taxon>
        <taxon>Eucarida</taxon>
        <taxon>Decapoda</taxon>
        <taxon>Pleocyemata</taxon>
        <taxon>Brachyura</taxon>
        <taxon>Eubrachyura</taxon>
        <taxon>Portunoidea</taxon>
        <taxon>Portunidae</taxon>
        <taxon>Portuninae</taxon>
        <taxon>Portunus</taxon>
    </lineage>
</organism>
<reference evidence="1 2" key="1">
    <citation type="submission" date="2019-05" db="EMBL/GenBank/DDBJ databases">
        <title>Another draft genome of Portunus trituberculatus and its Hox gene families provides insights of decapod evolution.</title>
        <authorList>
            <person name="Jeong J.-H."/>
            <person name="Song I."/>
            <person name="Kim S."/>
            <person name="Choi T."/>
            <person name="Kim D."/>
            <person name="Ryu S."/>
            <person name="Kim W."/>
        </authorList>
    </citation>
    <scope>NUCLEOTIDE SEQUENCE [LARGE SCALE GENOMIC DNA]</scope>
    <source>
        <tissue evidence="1">Muscle</tissue>
    </source>
</reference>
<name>A0A5B7DUP1_PORTR</name>
<sequence length="162" mass="18673">MCESTLARKIKEENLRLLEEVFVYTVSRLTAELAYHNHYPIKKPLLKISLETFWEISCLMTWVIGVETFWVISLVIYSSGVILTETSSTFCLYPFMEIPILGDFNIHNKLWLSSPFPDHPGELAFNFAILHDVKQLVNVLQSWQDPILAQVPHADGNKVYES</sequence>
<dbReference type="AlphaFoldDB" id="A0A5B7DUP1"/>
<dbReference type="EMBL" id="VSRR010001426">
    <property type="protein sequence ID" value="MPC25168.1"/>
    <property type="molecule type" value="Genomic_DNA"/>
</dbReference>
<gene>
    <name evidence="1" type="ORF">E2C01_018272</name>
</gene>
<protein>
    <recommendedName>
        <fullName evidence="3">Endonuclease/exonuclease/phosphatase domain-containing protein</fullName>
    </recommendedName>
</protein>
<dbReference type="Proteomes" id="UP000324222">
    <property type="component" value="Unassembled WGS sequence"/>
</dbReference>
<proteinExistence type="predicted"/>
<keyword evidence="2" id="KW-1185">Reference proteome</keyword>
<comment type="caution">
    <text evidence="1">The sequence shown here is derived from an EMBL/GenBank/DDBJ whole genome shotgun (WGS) entry which is preliminary data.</text>
</comment>
<evidence type="ECO:0000313" key="1">
    <source>
        <dbReference type="EMBL" id="MPC25168.1"/>
    </source>
</evidence>
<evidence type="ECO:0008006" key="3">
    <source>
        <dbReference type="Google" id="ProtNLM"/>
    </source>
</evidence>
<evidence type="ECO:0000313" key="2">
    <source>
        <dbReference type="Proteomes" id="UP000324222"/>
    </source>
</evidence>